<dbReference type="Proteomes" id="UP000050741">
    <property type="component" value="Unassembled WGS sequence"/>
</dbReference>
<reference evidence="1" key="2">
    <citation type="submission" date="2014-05" db="EMBL/GenBank/DDBJ databases">
        <title>The genome and life-stage specific transcriptomes of Globodera pallida elucidate key aspects of plant parasitism by a cyst nematode.</title>
        <authorList>
            <person name="Cotton J.A."/>
            <person name="Lilley C.J."/>
            <person name="Jones L.M."/>
            <person name="Kikuchi T."/>
            <person name="Reid A.J."/>
            <person name="Thorpe P."/>
            <person name="Tsai I.J."/>
            <person name="Beasley H."/>
            <person name="Blok V."/>
            <person name="Cock P.J.A."/>
            <person name="Van den Akker S.E."/>
            <person name="Holroyd N."/>
            <person name="Hunt M."/>
            <person name="Mantelin S."/>
            <person name="Naghra H."/>
            <person name="Pain A."/>
            <person name="Palomares-Rius J.E."/>
            <person name="Zarowiecki M."/>
            <person name="Berriman M."/>
            <person name="Jones J.T."/>
            <person name="Urwin P.E."/>
        </authorList>
    </citation>
    <scope>NUCLEOTIDE SEQUENCE [LARGE SCALE GENOMIC DNA]</scope>
    <source>
        <strain evidence="1">Lindley</strain>
    </source>
</reference>
<reference evidence="2" key="3">
    <citation type="submission" date="2016-06" db="UniProtKB">
        <authorList>
            <consortium name="WormBaseParasite"/>
        </authorList>
    </citation>
    <scope>IDENTIFICATION</scope>
</reference>
<sequence length="85" mass="9134">LGELVALSGTFEFGSLPLFLPVAEAGVLICKALIFGVVPRDVSSFPSALQSKMGLFGICEPGLTDWSVSRCSFIILRKFFCFDGI</sequence>
<accession>A0A183CPR1</accession>
<evidence type="ECO:0000313" key="2">
    <source>
        <dbReference type="WBParaSite" id="GPLIN_001486900"/>
    </source>
</evidence>
<dbReference type="WBParaSite" id="GPLIN_001486900">
    <property type="protein sequence ID" value="GPLIN_001486900"/>
    <property type="gene ID" value="GPLIN_001486900"/>
</dbReference>
<organism evidence="1 2">
    <name type="scientific">Globodera pallida</name>
    <name type="common">Potato cyst nematode worm</name>
    <name type="synonym">Heterodera pallida</name>
    <dbReference type="NCBI Taxonomy" id="36090"/>
    <lineage>
        <taxon>Eukaryota</taxon>
        <taxon>Metazoa</taxon>
        <taxon>Ecdysozoa</taxon>
        <taxon>Nematoda</taxon>
        <taxon>Chromadorea</taxon>
        <taxon>Rhabditida</taxon>
        <taxon>Tylenchina</taxon>
        <taxon>Tylenchomorpha</taxon>
        <taxon>Tylenchoidea</taxon>
        <taxon>Heteroderidae</taxon>
        <taxon>Heteroderinae</taxon>
        <taxon>Globodera</taxon>
    </lineage>
</organism>
<evidence type="ECO:0000313" key="1">
    <source>
        <dbReference type="Proteomes" id="UP000050741"/>
    </source>
</evidence>
<reference evidence="1" key="1">
    <citation type="submission" date="2013-12" db="EMBL/GenBank/DDBJ databases">
        <authorList>
            <person name="Aslett M."/>
        </authorList>
    </citation>
    <scope>NUCLEOTIDE SEQUENCE [LARGE SCALE GENOMIC DNA]</scope>
    <source>
        <strain evidence="1">Lindley</strain>
    </source>
</reference>
<keyword evidence="1" id="KW-1185">Reference proteome</keyword>
<proteinExistence type="predicted"/>
<dbReference type="AlphaFoldDB" id="A0A183CPR1"/>
<protein>
    <submittedName>
        <fullName evidence="2">Secreted protein</fullName>
    </submittedName>
</protein>
<name>A0A183CPR1_GLOPA</name>